<keyword evidence="1" id="KW-0732">Signal</keyword>
<dbReference type="PANTHER" id="PTHR46580:SF4">
    <property type="entry name" value="ATP_GTP-BINDING PROTEIN"/>
    <property type="match status" value="1"/>
</dbReference>
<sequence>MPKESTCNLDEQISTLCGNEQVYQGDVTVHDENVDYRYDSYVAEEQQSVELPVVEGNQNSANEIENHGTDESPIIGYVDEPPLPLVDACAPLVDILYNLSFCVNMAIDESATIRLYTIKWKYCSREELQPYFKDLNAEFPPGTPIMWWTFSSTTTELVVLENNMYLGTTDARTLLFVEAINGRTVRAHSHFATEDEILLLPGTHMIVQSQFSPASDLHIIHLKQVVPEETLLEPPFQGTLNIFDLFIELQFPLLLGARLYPKIKLSVINAFSSAGFPSVAFTNPFQFSAGSQIGSSPISLVYGYSNHDRNVDFAILNFEDNSVDVLMGSGNGAYDVPTTSDTGFDSVFVALSNGKGKTTTDLFVINKQDGTISAMFTNEDGTIQFNMDYAVCNGPLSAICEDFNNDTIIDVSVVNGLDNNLVILLSDKGESFEYKNRYTVSTESIDLISDDFNKDSKVDLIVVNHVDNTISILIGGGDGTFPEYGIYGVGQQPNSVVSGDFNNDTKLDLTVANSGNTSISILFGYENGSFHNEVTYEFGNGSNSLVAADLNNDNILDIVVTGSNGHYVNILFDNRNGSFQSPNKYQVGVKPTDVIAADFNNDSRLDLGLTNTGENTISILINYGNGTYKPQVKYVTGQMPMSLVSGSFSNKSNSDLIVVNYEGSNLILMPAIWQLATSITTILRTDLVLNNEYDKSVSILIIVSDDILIHRGTYQRGFLPKFVIVNDLNNDAQLDLVVANVKDNNISALLGNGNGTFQNQIRFSTGNEPAPIVSGNGSGTFQFQRLFNSGKDPISVLALDLNKDQISDLIVANRGESTISILVGYGNGSFENQIKFVALNSPSLLVSGVFNNDTLLDIGVISQRSSQFDILINSGNLSNFYQKVFPIAAYPNARTIYDFNNGGKLDIAVTGRKYKTMVVYLNRN</sequence>
<dbReference type="SUPFAM" id="SSF69318">
    <property type="entry name" value="Integrin alpha N-terminal domain"/>
    <property type="match status" value="2"/>
</dbReference>
<reference evidence="2" key="1">
    <citation type="submission" date="2021-02" db="EMBL/GenBank/DDBJ databases">
        <authorList>
            <person name="Nowell W R."/>
        </authorList>
    </citation>
    <scope>NUCLEOTIDE SEQUENCE</scope>
</reference>
<dbReference type="Gene3D" id="3.90.176.10">
    <property type="entry name" value="Toxin ADP-ribosyltransferase, Chain A, domain 1"/>
    <property type="match status" value="1"/>
</dbReference>
<name>A0A818PIV0_9BILA</name>
<dbReference type="InterPro" id="IPR028994">
    <property type="entry name" value="Integrin_alpha_N"/>
</dbReference>
<dbReference type="Proteomes" id="UP000663869">
    <property type="component" value="Unassembled WGS sequence"/>
</dbReference>
<protein>
    <submittedName>
        <fullName evidence="2">Uncharacterized protein</fullName>
    </submittedName>
</protein>
<evidence type="ECO:0000313" key="2">
    <source>
        <dbReference type="EMBL" id="CAF3621518.1"/>
    </source>
</evidence>
<accession>A0A818PIV0</accession>
<dbReference type="InterPro" id="IPR013517">
    <property type="entry name" value="FG-GAP"/>
</dbReference>
<evidence type="ECO:0000313" key="3">
    <source>
        <dbReference type="Proteomes" id="UP000663869"/>
    </source>
</evidence>
<organism evidence="2 3">
    <name type="scientific">Rotaria socialis</name>
    <dbReference type="NCBI Taxonomy" id="392032"/>
    <lineage>
        <taxon>Eukaryota</taxon>
        <taxon>Metazoa</taxon>
        <taxon>Spiralia</taxon>
        <taxon>Gnathifera</taxon>
        <taxon>Rotifera</taxon>
        <taxon>Eurotatoria</taxon>
        <taxon>Bdelloidea</taxon>
        <taxon>Philodinida</taxon>
        <taxon>Philodinidae</taxon>
        <taxon>Rotaria</taxon>
    </lineage>
</organism>
<dbReference type="PANTHER" id="PTHR46580">
    <property type="entry name" value="SENSOR KINASE-RELATED"/>
    <property type="match status" value="1"/>
</dbReference>
<dbReference type="Pfam" id="PF13517">
    <property type="entry name" value="FG-GAP_3"/>
    <property type="match status" value="2"/>
</dbReference>
<proteinExistence type="predicted"/>
<dbReference type="Gene3D" id="2.30.30.100">
    <property type="match status" value="5"/>
</dbReference>
<dbReference type="AlphaFoldDB" id="A0A818PIV0"/>
<dbReference type="EMBL" id="CAJNYU010003023">
    <property type="protein sequence ID" value="CAF3621518.1"/>
    <property type="molecule type" value="Genomic_DNA"/>
</dbReference>
<gene>
    <name evidence="2" type="ORF">FME351_LOCUS22961</name>
</gene>
<evidence type="ECO:0000256" key="1">
    <source>
        <dbReference type="ARBA" id="ARBA00022729"/>
    </source>
</evidence>
<comment type="caution">
    <text evidence="2">The sequence shown here is derived from an EMBL/GenBank/DDBJ whole genome shotgun (WGS) entry which is preliminary data.</text>
</comment>